<dbReference type="SUPFAM" id="SSF53790">
    <property type="entry name" value="Tetrapyrrole methylase"/>
    <property type="match status" value="1"/>
</dbReference>
<dbReference type="GO" id="GO:0008168">
    <property type="term" value="F:methyltransferase activity"/>
    <property type="evidence" value="ECO:0007669"/>
    <property type="project" value="UniProtKB-KW"/>
</dbReference>
<evidence type="ECO:0000256" key="1">
    <source>
        <dbReference type="ARBA" id="ARBA00005879"/>
    </source>
</evidence>
<dbReference type="InterPro" id="IPR014777">
    <property type="entry name" value="4pyrrole_Mease_sub1"/>
</dbReference>
<dbReference type="PROSITE" id="PS00839">
    <property type="entry name" value="SUMT_1"/>
    <property type="match status" value="1"/>
</dbReference>
<dbReference type="InterPro" id="IPR000878">
    <property type="entry name" value="4pyrrol_Mease"/>
</dbReference>
<name>A0A3S4DPZ0_SEROD</name>
<sequence>MKAIDMLIACAQQRQPVVGGEVWLVGAGPGDAELLTIKALRAISQARGAGVRSSGVASGDGAGAEAGAAHRRGQITPLPHAVAAGDQPVAWWNWRRPVIASCG</sequence>
<gene>
    <name evidence="4" type="ORF">NCTC11214_03897</name>
</gene>
<comment type="similarity">
    <text evidence="1">Belongs to the precorrin methyltransferase family.</text>
</comment>
<dbReference type="AlphaFoldDB" id="A0A3S4DPZ0"/>
<proteinExistence type="inferred from homology"/>
<dbReference type="Proteomes" id="UP000281391">
    <property type="component" value="Chromosome"/>
</dbReference>
<keyword evidence="4" id="KW-0489">Methyltransferase</keyword>
<dbReference type="Pfam" id="PF00590">
    <property type="entry name" value="TP_methylase"/>
    <property type="match status" value="1"/>
</dbReference>
<feature type="region of interest" description="Disordered" evidence="2">
    <location>
        <begin position="51"/>
        <end position="71"/>
    </location>
</feature>
<reference evidence="4 5" key="1">
    <citation type="submission" date="2018-12" db="EMBL/GenBank/DDBJ databases">
        <authorList>
            <consortium name="Pathogen Informatics"/>
        </authorList>
    </citation>
    <scope>NUCLEOTIDE SEQUENCE [LARGE SCALE GENOMIC DNA]</scope>
    <source>
        <strain evidence="4 5">NCTC11214</strain>
    </source>
</reference>
<dbReference type="InterPro" id="IPR035996">
    <property type="entry name" value="4pyrrol_Methylase_sf"/>
</dbReference>
<accession>A0A3S4DPZ0</accession>
<dbReference type="KEGG" id="sof:NCTC11214_03897"/>
<dbReference type="InterPro" id="IPR003043">
    <property type="entry name" value="Uropor_MeTrfase_CS"/>
</dbReference>
<dbReference type="GO" id="GO:0032259">
    <property type="term" value="P:methylation"/>
    <property type="evidence" value="ECO:0007669"/>
    <property type="project" value="UniProtKB-KW"/>
</dbReference>
<evidence type="ECO:0000313" key="4">
    <source>
        <dbReference type="EMBL" id="VDZ61833.1"/>
    </source>
</evidence>
<dbReference type="EMBL" id="LR134117">
    <property type="protein sequence ID" value="VDZ61833.1"/>
    <property type="molecule type" value="Genomic_DNA"/>
</dbReference>
<keyword evidence="4" id="KW-0808">Transferase</keyword>
<organism evidence="4 5">
    <name type="scientific">Serratia odorifera</name>
    <dbReference type="NCBI Taxonomy" id="618"/>
    <lineage>
        <taxon>Bacteria</taxon>
        <taxon>Pseudomonadati</taxon>
        <taxon>Pseudomonadota</taxon>
        <taxon>Gammaproteobacteria</taxon>
        <taxon>Enterobacterales</taxon>
        <taxon>Yersiniaceae</taxon>
        <taxon>Serratia</taxon>
    </lineage>
</organism>
<evidence type="ECO:0000313" key="5">
    <source>
        <dbReference type="Proteomes" id="UP000281391"/>
    </source>
</evidence>
<protein>
    <submittedName>
        <fullName evidence="4">Uroporphyrin-III C-methyltransferase</fullName>
    </submittedName>
</protein>
<dbReference type="Gene3D" id="3.40.1010.10">
    <property type="entry name" value="Cobalt-precorrin-4 Transmethylase, Domain 1"/>
    <property type="match status" value="1"/>
</dbReference>
<feature type="domain" description="Tetrapyrrole methylase" evidence="3">
    <location>
        <begin position="22"/>
        <end position="46"/>
    </location>
</feature>
<evidence type="ECO:0000259" key="3">
    <source>
        <dbReference type="Pfam" id="PF00590"/>
    </source>
</evidence>
<evidence type="ECO:0000256" key="2">
    <source>
        <dbReference type="SAM" id="MobiDB-lite"/>
    </source>
</evidence>